<dbReference type="InterPro" id="IPR015424">
    <property type="entry name" value="PyrdxlP-dep_Trfase"/>
</dbReference>
<dbReference type="EMBL" id="CP047418">
    <property type="protein sequence ID" value="QLL77803.1"/>
    <property type="molecule type" value="Genomic_DNA"/>
</dbReference>
<dbReference type="Gene3D" id="3.40.640.10">
    <property type="entry name" value="Type I PLP-dependent aspartate aminotransferase-like (Major domain)"/>
    <property type="match status" value="1"/>
</dbReference>
<dbReference type="PANTHER" id="PTHR46658:SF1">
    <property type="entry name" value="CYS OR MET METABOLISM PYRIDOXAL-PHOSPHATE-DEPENDENT ENZYME"/>
    <property type="match status" value="1"/>
</dbReference>
<dbReference type="InterPro" id="IPR015421">
    <property type="entry name" value="PyrdxlP-dep_Trfase_major"/>
</dbReference>
<reference evidence="1 2" key="1">
    <citation type="submission" date="2020-01" db="EMBL/GenBank/DDBJ databases">
        <title>Complete and circular genome sequences of six lactobacillus isolates from horses.</title>
        <authorList>
            <person name="Hassan H.M."/>
        </authorList>
    </citation>
    <scope>NUCLEOTIDE SEQUENCE [LARGE SCALE GENOMIC DNA]</scope>
    <source>
        <strain evidence="1 2">1A</strain>
    </source>
</reference>
<dbReference type="PANTHER" id="PTHR46658">
    <property type="entry name" value="CYS OR MET METABOLISM PYRIDOXAL-PHOSPHATE-DEPENDENT ENZYME"/>
    <property type="match status" value="1"/>
</dbReference>
<protein>
    <submittedName>
        <fullName evidence="1">Aluminum resistance protein</fullName>
    </submittedName>
</protein>
<dbReference type="KEGG" id="lsw:GTO87_03805"/>
<organism evidence="1 2">
    <name type="scientific">Ligilactobacillus saerimneri</name>
    <dbReference type="NCBI Taxonomy" id="228229"/>
    <lineage>
        <taxon>Bacteria</taxon>
        <taxon>Bacillati</taxon>
        <taxon>Bacillota</taxon>
        <taxon>Bacilli</taxon>
        <taxon>Lactobacillales</taxon>
        <taxon>Lactobacillaceae</taxon>
        <taxon>Ligilactobacillus</taxon>
    </lineage>
</organism>
<accession>A0A7H9EJC0</accession>
<evidence type="ECO:0000313" key="1">
    <source>
        <dbReference type="EMBL" id="QLL77803.1"/>
    </source>
</evidence>
<dbReference type="Pfam" id="PF06838">
    <property type="entry name" value="Met_gamma_lyase"/>
    <property type="match status" value="1"/>
</dbReference>
<sequence length="420" mass="46921">MTQWLQKFPQELQDKVAKVEKKIQPQLDKIDQQVLNNQARVLDAFRKFHVAEEDLVGSTGYGYDDVGRDKLENIYADYFKTEAALVRPQLASGTHAITTSLMGQLRPGDQLLYLTGMPYDTIQQVIGIAGNNTNTMKEWGIDFDYVPLTDHGKVDYEEAQAKLAANDNIKIVAIQRSRGYASRNSFTVAEIKDMITFVRRIRPEVIIFIDNCYGEFSEAEEATFYGADIMAGSLFKNAGAGFAKTGAYIVGKKQLVENAANRLLMPGGRDEGATYYHMRDFFEGFFMAPHTTGQAIKGMIFTSALLEEMGMNVSPKWNEPRTDVVQAVTFGKRDPMIKFCQTIQHYSPLNSFVAPIPSTMDNYADEVIMASGAFTEGSTIELSSDGPLREPYSLYIQGGLSTEHVKIAITNAVNEIFYQK</sequence>
<dbReference type="InterPro" id="IPR009651">
    <property type="entry name" value="Met_g_lyase_put"/>
</dbReference>
<dbReference type="RefSeq" id="WP_009554748.1">
    <property type="nucleotide sequence ID" value="NZ_CP047418.1"/>
</dbReference>
<dbReference type="SUPFAM" id="SSF53383">
    <property type="entry name" value="PLP-dependent transferases"/>
    <property type="match status" value="1"/>
</dbReference>
<evidence type="ECO:0000313" key="2">
    <source>
        <dbReference type="Proteomes" id="UP000510886"/>
    </source>
</evidence>
<dbReference type="Gene3D" id="3.90.1150.60">
    <property type="entry name" value="Methioning gamme-lyase, C-terminal domain"/>
    <property type="match status" value="1"/>
</dbReference>
<name>A0A7H9EJC0_9LACO</name>
<dbReference type="Proteomes" id="UP000510886">
    <property type="component" value="Chromosome"/>
</dbReference>
<gene>
    <name evidence="1" type="ORF">GTO87_03805</name>
</gene>
<proteinExistence type="predicted"/>
<dbReference type="AlphaFoldDB" id="A0A7H9EJC0"/>